<accession>Q1Q373</accession>
<dbReference type="Proteomes" id="UP000501926">
    <property type="component" value="Chromosome"/>
</dbReference>
<protein>
    <submittedName>
        <fullName evidence="2">Uncharacterized protein</fullName>
    </submittedName>
</protein>
<keyword evidence="1" id="KW-0812">Transmembrane</keyword>
<keyword evidence="1" id="KW-1133">Transmembrane helix</keyword>
<proteinExistence type="predicted"/>
<sequence length="414" mass="48544">MNERPRPFIRMLIACLFFFIATTLYLLLPRYWHNIPEIIKHLLLVLSAIMCIHIMEYTFFWWEIFGHMKNIIQETLQPTNHLINENKNSLEKFLHTTNQLIGKAAACGLIDIYNSSKGVKRDVYDYIKNAKKRLWLLGIAHSEIIPFEELIFSFNEKISDGIDGKILLLDAHHTQVVFRTFMESPPSEIARIINTDRSKIPAFEPFFHQGVYSDFAHTCDMLRNYPKVRDTARFYVHTPNCWLIIIDDTAYFQPYSFGKDPDRLWANAVSGSHMPVFKFHLLSDATPFKIQEDHFLKLWMTSNIDLFHVEARIADHDRILKDIFNNHSWWFKQVYGILKLSKDKNNTIFDRRKFPRLSWKWDPLPSLHFFLEESKKTITITGICDYSREGLSLQTDNISGLGVGQIIRLQGTAP</sequence>
<evidence type="ECO:0000313" key="4">
    <source>
        <dbReference type="Proteomes" id="UP000501926"/>
    </source>
</evidence>
<dbReference type="EMBL" id="CP049055">
    <property type="protein sequence ID" value="QII11561.1"/>
    <property type="molecule type" value="Genomic_DNA"/>
</dbReference>
<reference evidence="3 4" key="3">
    <citation type="submission" date="2020-02" db="EMBL/GenBank/DDBJ databases">
        <title>Newly sequenced genome of strain CSTR1 showed variability in Candidatus Kuenenia stuttgartiensis genomes.</title>
        <authorList>
            <person name="Ding C."/>
            <person name="Adrian L."/>
        </authorList>
    </citation>
    <scope>NUCLEOTIDE SEQUENCE [LARGE SCALE GENOMIC DNA]</scope>
    <source>
        <strain evidence="3 4">CSTR1</strain>
    </source>
</reference>
<feature type="transmembrane region" description="Helical" evidence="1">
    <location>
        <begin position="38"/>
        <end position="62"/>
    </location>
</feature>
<reference evidence="2" key="1">
    <citation type="journal article" date="2006" name="Nature">
        <title>Deciphering the evolution and metabolism of an anammox bacterium from a community genome.</title>
        <authorList>
            <person name="Strous M."/>
            <person name="Pelletier E."/>
            <person name="Mangenot S."/>
            <person name="Rattei T."/>
            <person name="Lehner A."/>
            <person name="Taylor M.W."/>
            <person name="Horn M."/>
            <person name="Daims H."/>
            <person name="Bartol-Mavel D."/>
            <person name="Wincker P."/>
            <person name="Barbe V."/>
            <person name="Fonknechten N."/>
            <person name="Vallenet D."/>
            <person name="Segurens B."/>
            <person name="Schenowitz-Truong C."/>
            <person name="Medigue C."/>
            <person name="Collingro A."/>
            <person name="Snel B."/>
            <person name="Dutilh B.E."/>
            <person name="OpDenCamp H.J.M."/>
            <person name="vanDerDrift C."/>
            <person name="Cirpus I."/>
            <person name="vanDePas-Schoonen K.T."/>
            <person name="Harhangi H.R."/>
            <person name="vanNiftrik L."/>
            <person name="Schmid M."/>
            <person name="Keltjens J."/>
            <person name="vanDeVossenberg J."/>
            <person name="Kartal B."/>
            <person name="Meier H."/>
            <person name="Frishman D."/>
            <person name="Huynen M.A."/>
            <person name="Mewes H."/>
            <person name="Weissenbach J."/>
            <person name="Jetten M.S.M."/>
            <person name="Wagner M."/>
            <person name="LePaslier D."/>
        </authorList>
    </citation>
    <scope>NUCLEOTIDE SEQUENCE</scope>
</reference>
<dbReference type="EMBL" id="CT573071">
    <property type="protein sequence ID" value="CAJ74455.1"/>
    <property type="molecule type" value="Genomic_DNA"/>
</dbReference>
<evidence type="ECO:0000313" key="3">
    <source>
        <dbReference type="EMBL" id="QII11561.1"/>
    </source>
</evidence>
<gene>
    <name evidence="3" type="ORF">KsCSTR_21820</name>
    <name evidence="2" type="ORF">kuste3692</name>
</gene>
<organism evidence="2">
    <name type="scientific">Kuenenia stuttgartiensis</name>
    <dbReference type="NCBI Taxonomy" id="174633"/>
    <lineage>
        <taxon>Bacteria</taxon>
        <taxon>Pseudomonadati</taxon>
        <taxon>Planctomycetota</taxon>
        <taxon>Candidatus Brocadiia</taxon>
        <taxon>Candidatus Brocadiales</taxon>
        <taxon>Candidatus Brocadiaceae</taxon>
        <taxon>Candidatus Kuenenia</taxon>
    </lineage>
</organism>
<evidence type="ECO:0000256" key="1">
    <source>
        <dbReference type="SAM" id="Phobius"/>
    </source>
</evidence>
<dbReference type="AlphaFoldDB" id="Q1Q373"/>
<keyword evidence="1" id="KW-0472">Membrane</keyword>
<reference evidence="2" key="2">
    <citation type="submission" date="2006-01" db="EMBL/GenBank/DDBJ databases">
        <authorList>
            <person name="Genoscope"/>
        </authorList>
    </citation>
    <scope>NUCLEOTIDE SEQUENCE</scope>
</reference>
<feature type="transmembrane region" description="Helical" evidence="1">
    <location>
        <begin position="12"/>
        <end position="32"/>
    </location>
</feature>
<dbReference type="RefSeq" id="WP_164994888.1">
    <property type="nucleotide sequence ID" value="NZ_CP049055.1"/>
</dbReference>
<evidence type="ECO:0000313" key="2">
    <source>
        <dbReference type="EMBL" id="CAJ74455.1"/>
    </source>
</evidence>
<name>Q1Q373_KUEST</name>